<feature type="region of interest" description="Disordered" evidence="1">
    <location>
        <begin position="192"/>
        <end position="253"/>
    </location>
</feature>
<evidence type="ECO:0000256" key="1">
    <source>
        <dbReference type="SAM" id="MobiDB-lite"/>
    </source>
</evidence>
<proteinExistence type="predicted"/>
<feature type="compositionally biased region" description="Polar residues" evidence="1">
    <location>
        <begin position="229"/>
        <end position="238"/>
    </location>
</feature>
<keyword evidence="3" id="KW-1185">Reference proteome</keyword>
<reference evidence="3" key="1">
    <citation type="journal article" date="2015" name="PLoS Genet.">
        <title>The dynamic genome and transcriptome of the human fungal pathogen Blastomyces and close relative Emmonsia.</title>
        <authorList>
            <person name="Munoz J.F."/>
            <person name="Gauthier G.M."/>
            <person name="Desjardins C.A."/>
            <person name="Gallo J.E."/>
            <person name="Holder J."/>
            <person name="Sullivan T.D."/>
            <person name="Marty A.J."/>
            <person name="Carmen J.C."/>
            <person name="Chen Z."/>
            <person name="Ding L."/>
            <person name="Gujja S."/>
            <person name="Magrini V."/>
            <person name="Misas E."/>
            <person name="Mitreva M."/>
            <person name="Priest M."/>
            <person name="Saif S."/>
            <person name="Whiston E.A."/>
            <person name="Young S."/>
            <person name="Zeng Q."/>
            <person name="Goldman W.E."/>
            <person name="Mardis E.R."/>
            <person name="Taylor J.W."/>
            <person name="McEwen J.G."/>
            <person name="Clay O.K."/>
            <person name="Klein B.S."/>
            <person name="Cuomo C.A."/>
        </authorList>
    </citation>
    <scope>NUCLEOTIDE SEQUENCE [LARGE SCALE GENOMIC DNA]</scope>
    <source>
        <strain evidence="3">UAMH 139</strain>
    </source>
</reference>
<accession>A0A0H1BD61</accession>
<dbReference type="EMBL" id="LDEV01002359">
    <property type="protein sequence ID" value="KLJ09369.1"/>
    <property type="molecule type" value="Genomic_DNA"/>
</dbReference>
<organism evidence="2 3">
    <name type="scientific">Blastomyces silverae</name>
    <dbReference type="NCBI Taxonomy" id="2060906"/>
    <lineage>
        <taxon>Eukaryota</taxon>
        <taxon>Fungi</taxon>
        <taxon>Dikarya</taxon>
        <taxon>Ascomycota</taxon>
        <taxon>Pezizomycotina</taxon>
        <taxon>Eurotiomycetes</taxon>
        <taxon>Eurotiomycetidae</taxon>
        <taxon>Onygenales</taxon>
        <taxon>Ajellomycetaceae</taxon>
        <taxon>Blastomyces</taxon>
    </lineage>
</organism>
<dbReference type="AlphaFoldDB" id="A0A0H1BD61"/>
<comment type="caution">
    <text evidence="2">The sequence shown here is derived from an EMBL/GenBank/DDBJ whole genome shotgun (WGS) entry which is preliminary data.</text>
</comment>
<evidence type="ECO:0000313" key="2">
    <source>
        <dbReference type="EMBL" id="KLJ09369.1"/>
    </source>
</evidence>
<gene>
    <name evidence="2" type="ORF">EMPG_15232</name>
</gene>
<dbReference type="Proteomes" id="UP000053573">
    <property type="component" value="Unassembled WGS sequence"/>
</dbReference>
<sequence length="253" mass="28069">MELGKHWAAVTASPGLTLPISGIKCGARSVAEKELPMYRTPYYSFQGYGPESLRSCIFNMPRSACYCCYYILKNPLMPLNLKSIFTNPGDLLTGTEGGLLGVSSTSTTRSKIFFNMEHTIPQITSPEYLRIPDVFYSAVLAFRASQLVGEGHTSVPSLIGHEPEEYWMYHMESHAREQRSLAISLVQRLDDDAGVTKSPRRRTNQPGQRRCGSRDFFFISGARPIRATGNPTGENQGPFQGWIGGEPSHPEAQ</sequence>
<name>A0A0H1BD61_9EURO</name>
<protein>
    <submittedName>
        <fullName evidence="2">Uncharacterized protein</fullName>
    </submittedName>
</protein>
<evidence type="ECO:0000313" key="3">
    <source>
        <dbReference type="Proteomes" id="UP000053573"/>
    </source>
</evidence>